<evidence type="ECO:0000256" key="1">
    <source>
        <dbReference type="ARBA" id="ARBA00009112"/>
    </source>
</evidence>
<dbReference type="EMBL" id="JAIWYP010000004">
    <property type="protein sequence ID" value="KAH3832330.1"/>
    <property type="molecule type" value="Genomic_DNA"/>
</dbReference>
<sequence>MEEDWTSNQMSLRTIPDLAKELAWTCAKTHSNMTALERSVDYAEYLVEMGRQNPAALITSTASQTSKDKSIHQKLLDLYIEESSKQPEGQALQCNTHLLKKLVRREKLSCLILNLYAGNEGYSLMLRSKTGVEMETCKLPYDVTELLEYIDDSELPPFLVDVLEKAQVNVFYSGCVIVEIRDFRRSTNGTFDMQYVLLKPNPQTLLCDINNLTSDGHLWTQEDLYLLESRLLLATEEPLCLDPSPAVLLVANKQQYDRNKMNTPLLKRSVKKYNQSALNRKRKIAQSPAPRELQLHDFITTSRRDKKTASPGAKLSKTTVDFWKQKQVPLSTPEVIDVEKFAKVKEKQERTFMEENTLSLLEEHVLERDGMQDKKLLAKLTILHRPSDDAHIGELYLDHDYREDKSVGATCRFLLGSKDSVRKYLDQFREIFTEEGRREVKITIHRPGQRTIVTCTQTLPTELPSANVGVNMGTNKTVTSTPLQELGPGALGAQKRQMPIQLQLSIPPPGGTPTPPLGTSISQQGTPTQSPAQIQLTLPTSVNQSPVGLSPRLPHMANQSQSASQRLKQLGLQTGFQTSIASRSNTPMASPINPQPPIAQLFTSPTSQGTQPFLAQPSTPGGSLPTGSRTPTHTPTPPPSIVSMPGQLARKPSLTNESSTIHHMAQTTHHVNISSYVQGDSSAQVSSANNIVHHHQQQQQQQQQQHGGMLNITGIPPNINIQNLTGLPGMNIANLQGLQNMQVSLSVHGGGSISVPISMISTNPQGILVTSTQTGNYL</sequence>
<dbReference type="PANTHER" id="PTHR13526">
    <property type="entry name" value="TRANSCRIPTION FACTOR SPT20 HOMOLOG"/>
    <property type="match status" value="1"/>
</dbReference>
<dbReference type="GO" id="GO:0003712">
    <property type="term" value="F:transcription coregulator activity"/>
    <property type="evidence" value="ECO:0007669"/>
    <property type="project" value="InterPro"/>
</dbReference>
<reference evidence="4" key="1">
    <citation type="journal article" date="2019" name="bioRxiv">
        <title>The Genome of the Zebra Mussel, Dreissena polymorpha: A Resource for Invasive Species Research.</title>
        <authorList>
            <person name="McCartney M.A."/>
            <person name="Auch B."/>
            <person name="Kono T."/>
            <person name="Mallez S."/>
            <person name="Zhang Y."/>
            <person name="Obille A."/>
            <person name="Becker A."/>
            <person name="Abrahante J.E."/>
            <person name="Garbe J."/>
            <person name="Badalamenti J.P."/>
            <person name="Herman A."/>
            <person name="Mangelson H."/>
            <person name="Liachko I."/>
            <person name="Sullivan S."/>
            <person name="Sone E.D."/>
            <person name="Koren S."/>
            <person name="Silverstein K.A.T."/>
            <person name="Beckman K.B."/>
            <person name="Gohl D.M."/>
        </authorList>
    </citation>
    <scope>NUCLEOTIDE SEQUENCE</scope>
    <source>
        <strain evidence="4">Duluth1</strain>
        <tissue evidence="4">Whole animal</tissue>
    </source>
</reference>
<organism evidence="4 5">
    <name type="scientific">Dreissena polymorpha</name>
    <name type="common">Zebra mussel</name>
    <name type="synonym">Mytilus polymorpha</name>
    <dbReference type="NCBI Taxonomy" id="45954"/>
    <lineage>
        <taxon>Eukaryota</taxon>
        <taxon>Metazoa</taxon>
        <taxon>Spiralia</taxon>
        <taxon>Lophotrochozoa</taxon>
        <taxon>Mollusca</taxon>
        <taxon>Bivalvia</taxon>
        <taxon>Autobranchia</taxon>
        <taxon>Heteroconchia</taxon>
        <taxon>Euheterodonta</taxon>
        <taxon>Imparidentia</taxon>
        <taxon>Neoheterodontei</taxon>
        <taxon>Myida</taxon>
        <taxon>Dreissenoidea</taxon>
        <taxon>Dreissenidae</taxon>
        <taxon>Dreissena</taxon>
    </lineage>
</organism>
<reference evidence="4" key="2">
    <citation type="submission" date="2020-11" db="EMBL/GenBank/DDBJ databases">
        <authorList>
            <person name="McCartney M.A."/>
            <person name="Auch B."/>
            <person name="Kono T."/>
            <person name="Mallez S."/>
            <person name="Becker A."/>
            <person name="Gohl D.M."/>
            <person name="Silverstein K.A.T."/>
            <person name="Koren S."/>
            <person name="Bechman K.B."/>
            <person name="Herman A."/>
            <person name="Abrahante J.E."/>
            <person name="Garbe J."/>
        </authorList>
    </citation>
    <scope>NUCLEOTIDE SEQUENCE</scope>
    <source>
        <strain evidence="4">Duluth1</strain>
        <tissue evidence="4">Whole animal</tissue>
    </source>
</reference>
<feature type="region of interest" description="Disordered" evidence="2">
    <location>
        <begin position="505"/>
        <end position="531"/>
    </location>
</feature>
<comment type="caution">
    <text evidence="4">The sequence shown here is derived from an EMBL/GenBank/DDBJ whole genome shotgun (WGS) entry which is preliminary data.</text>
</comment>
<proteinExistence type="inferred from homology"/>
<dbReference type="Proteomes" id="UP000828390">
    <property type="component" value="Unassembled WGS sequence"/>
</dbReference>
<evidence type="ECO:0000313" key="4">
    <source>
        <dbReference type="EMBL" id="KAH3832330.1"/>
    </source>
</evidence>
<comment type="similarity">
    <text evidence="1">Belongs to the SPT20 family.</text>
</comment>
<gene>
    <name evidence="4" type="ORF">DPMN_105615</name>
</gene>
<name>A0A9D4K3H3_DREPO</name>
<evidence type="ECO:0000256" key="2">
    <source>
        <dbReference type="SAM" id="MobiDB-lite"/>
    </source>
</evidence>
<keyword evidence="5" id="KW-1185">Reference proteome</keyword>
<dbReference type="InterPro" id="IPR046468">
    <property type="entry name" value="Spt20-like_SEP"/>
</dbReference>
<feature type="region of interest" description="Disordered" evidence="2">
    <location>
        <begin position="597"/>
        <end position="659"/>
    </location>
</feature>
<accession>A0A9D4K3H3</accession>
<protein>
    <recommendedName>
        <fullName evidence="3">Spt20-like SEP domain-containing protein</fullName>
    </recommendedName>
</protein>
<dbReference type="PANTHER" id="PTHR13526:SF8">
    <property type="entry name" value="TRANSCRIPTION FACTOR SPT20 HOMOLOG"/>
    <property type="match status" value="1"/>
</dbReference>
<feature type="compositionally biased region" description="Polar residues" evidence="2">
    <location>
        <begin position="601"/>
        <end position="621"/>
    </location>
</feature>
<dbReference type="Pfam" id="PF12090">
    <property type="entry name" value="Spt20_SEP"/>
    <property type="match status" value="1"/>
</dbReference>
<feature type="compositionally biased region" description="Pro residues" evidence="2">
    <location>
        <begin position="506"/>
        <end position="516"/>
    </location>
</feature>
<feature type="domain" description="Spt20-like SEP" evidence="3">
    <location>
        <begin position="109"/>
        <end position="248"/>
    </location>
</feature>
<dbReference type="GO" id="GO:0006357">
    <property type="term" value="P:regulation of transcription by RNA polymerase II"/>
    <property type="evidence" value="ECO:0007669"/>
    <property type="project" value="TreeGrafter"/>
</dbReference>
<evidence type="ECO:0000259" key="3">
    <source>
        <dbReference type="Pfam" id="PF12090"/>
    </source>
</evidence>
<dbReference type="AlphaFoldDB" id="A0A9D4K3H3"/>
<dbReference type="InterPro" id="IPR021950">
    <property type="entry name" value="Spt20"/>
</dbReference>
<evidence type="ECO:0000313" key="5">
    <source>
        <dbReference type="Proteomes" id="UP000828390"/>
    </source>
</evidence>
<dbReference type="GO" id="GO:0000124">
    <property type="term" value="C:SAGA complex"/>
    <property type="evidence" value="ECO:0007669"/>
    <property type="project" value="InterPro"/>
</dbReference>